<dbReference type="EMBL" id="CP068393">
    <property type="protein sequence ID" value="QUC67885.1"/>
    <property type="molecule type" value="Genomic_DNA"/>
</dbReference>
<sequence length="311" mass="33807">MRIVFMGTPEFAVEPLKALIREGYEIAGVFTQPDRPKGRGKKTVPGPVKIAAEQAGIPVFQPERIRKTGVEDLKNLKPDLCVTAAFGQILSQEILDIPPLGNINVHASLLPKHRGAAPIAYAIMNGDRLAGVTTMFMDAGIDTGDMLLQENTEIGESETCGELTERLSRIGADLLIRTVRQLEAGTLVRYPQKHDEMTYDPMLEKTMGIADFAEDHNLVRGRINGLNPWPCVSVPVQGERLKLLRAVNCEGAGEAGTVIKADPKNGLIIACGQGAVRILEVQAPGGKRMRAEDYLRGHGIPEGTNLKEDMQ</sequence>
<protein>
    <submittedName>
        <fullName evidence="1">Methionyl-tRNA formyltransferase</fullName>
        <ecNumber evidence="1">2.1.2.9</ecNumber>
    </submittedName>
</protein>
<organism evidence="1 2">
    <name type="scientific">Aristaeella hokkaidonensis</name>
    <dbReference type="NCBI Taxonomy" id="3046382"/>
    <lineage>
        <taxon>Bacteria</taxon>
        <taxon>Bacillati</taxon>
        <taxon>Bacillota</taxon>
        <taxon>Clostridia</taxon>
        <taxon>Eubacteriales</taxon>
        <taxon>Aristaeellaceae</taxon>
        <taxon>Aristaeella</taxon>
    </lineage>
</organism>
<evidence type="ECO:0000313" key="2">
    <source>
        <dbReference type="Proteomes" id="UP000682782"/>
    </source>
</evidence>
<keyword evidence="2" id="KW-1185">Reference proteome</keyword>
<evidence type="ECO:0000313" key="1">
    <source>
        <dbReference type="EMBL" id="QUC67885.1"/>
    </source>
</evidence>
<accession>A0AC61MXY2</accession>
<dbReference type="EC" id="2.1.2.9" evidence="1"/>
<dbReference type="Proteomes" id="UP000682782">
    <property type="component" value="Chromosome"/>
</dbReference>
<proteinExistence type="predicted"/>
<reference evidence="1" key="1">
    <citation type="submission" date="2021-01" db="EMBL/GenBank/DDBJ databases">
        <title>Complete genome sequence of Clostridiales bacterium R-7.</title>
        <authorList>
            <person name="Mahoney-Kurpe S.C."/>
            <person name="Palevich N."/>
            <person name="Koike S."/>
            <person name="Moon C.D."/>
            <person name="Attwood G.T."/>
        </authorList>
    </citation>
    <scope>NUCLEOTIDE SEQUENCE</scope>
    <source>
        <strain evidence="1">R-7</strain>
    </source>
</reference>
<name>A0AC61MXY2_9FIRM</name>
<keyword evidence="1" id="KW-0808">Transferase</keyword>
<gene>
    <name evidence="1" type="ORF">JYE49_04080</name>
</gene>